<feature type="transmembrane region" description="Helical" evidence="6">
    <location>
        <begin position="40"/>
        <end position="61"/>
    </location>
</feature>
<name>A0ABQ2E9M8_9GAMM</name>
<comment type="subcellular location">
    <subcellularLocation>
        <location evidence="1">Membrane</location>
        <topology evidence="1">Single-pass membrane protein</topology>
    </subcellularLocation>
</comment>
<gene>
    <name evidence="8" type="ORF">GCM10011394_08220</name>
</gene>
<protein>
    <recommendedName>
        <fullName evidence="7">Bacterial virulence protein VirB8 domain-containing protein</fullName>
    </recommendedName>
</protein>
<dbReference type="CDD" id="cd16424">
    <property type="entry name" value="VirB8"/>
    <property type="match status" value="1"/>
</dbReference>
<reference evidence="9" key="1">
    <citation type="journal article" date="2019" name="Int. J. Syst. Evol. Microbiol.">
        <title>The Global Catalogue of Microorganisms (GCM) 10K type strain sequencing project: providing services to taxonomists for standard genome sequencing and annotation.</title>
        <authorList>
            <consortium name="The Broad Institute Genomics Platform"/>
            <consortium name="The Broad Institute Genome Sequencing Center for Infectious Disease"/>
            <person name="Wu L."/>
            <person name="Ma J."/>
        </authorList>
    </citation>
    <scope>NUCLEOTIDE SEQUENCE [LARGE SCALE GENOMIC DNA]</scope>
    <source>
        <strain evidence="9">CGMCC 1.8985</strain>
    </source>
</reference>
<keyword evidence="9" id="KW-1185">Reference proteome</keyword>
<evidence type="ECO:0000313" key="8">
    <source>
        <dbReference type="EMBL" id="GGK01348.1"/>
    </source>
</evidence>
<evidence type="ECO:0000256" key="3">
    <source>
        <dbReference type="ARBA" id="ARBA00022989"/>
    </source>
</evidence>
<keyword evidence="4 6" id="KW-0472">Membrane</keyword>
<dbReference type="Proteomes" id="UP000599009">
    <property type="component" value="Unassembled WGS sequence"/>
</dbReference>
<evidence type="ECO:0000256" key="4">
    <source>
        <dbReference type="ARBA" id="ARBA00023136"/>
    </source>
</evidence>
<evidence type="ECO:0000313" key="9">
    <source>
        <dbReference type="Proteomes" id="UP000599009"/>
    </source>
</evidence>
<feature type="region of interest" description="Disordered" evidence="5">
    <location>
        <begin position="267"/>
        <end position="288"/>
    </location>
</feature>
<evidence type="ECO:0000256" key="5">
    <source>
        <dbReference type="SAM" id="MobiDB-lite"/>
    </source>
</evidence>
<dbReference type="Pfam" id="PF04335">
    <property type="entry name" value="VirB8"/>
    <property type="match status" value="1"/>
</dbReference>
<keyword evidence="2 6" id="KW-0812">Transmembrane</keyword>
<feature type="domain" description="Bacterial virulence protein VirB8" evidence="7">
    <location>
        <begin position="22"/>
        <end position="240"/>
    </location>
</feature>
<proteinExistence type="predicted"/>
<dbReference type="InterPro" id="IPR032710">
    <property type="entry name" value="NTF2-like_dom_sf"/>
</dbReference>
<evidence type="ECO:0000256" key="6">
    <source>
        <dbReference type="SAM" id="Phobius"/>
    </source>
</evidence>
<organism evidence="8 9">
    <name type="scientific">Luteimonas terricola</name>
    <dbReference type="NCBI Taxonomy" id="645597"/>
    <lineage>
        <taxon>Bacteria</taxon>
        <taxon>Pseudomonadati</taxon>
        <taxon>Pseudomonadota</taxon>
        <taxon>Gammaproteobacteria</taxon>
        <taxon>Lysobacterales</taxon>
        <taxon>Lysobacteraceae</taxon>
        <taxon>Luteimonas</taxon>
    </lineage>
</organism>
<comment type="caution">
    <text evidence="8">The sequence shown here is derived from an EMBL/GenBank/DDBJ whole genome shotgun (WGS) entry which is preliminary data.</text>
</comment>
<dbReference type="InterPro" id="IPR007430">
    <property type="entry name" value="VirB8"/>
</dbReference>
<dbReference type="Gene3D" id="3.10.450.230">
    <property type="entry name" value="VirB8 protein"/>
    <property type="match status" value="1"/>
</dbReference>
<dbReference type="SUPFAM" id="SSF54427">
    <property type="entry name" value="NTF2-like"/>
    <property type="match status" value="1"/>
</dbReference>
<dbReference type="EMBL" id="BMME01000001">
    <property type="protein sequence ID" value="GGK01348.1"/>
    <property type="molecule type" value="Genomic_DNA"/>
</dbReference>
<evidence type="ECO:0000259" key="7">
    <source>
        <dbReference type="Pfam" id="PF04335"/>
    </source>
</evidence>
<evidence type="ECO:0000256" key="2">
    <source>
        <dbReference type="ARBA" id="ARBA00022692"/>
    </source>
</evidence>
<keyword evidence="3 6" id="KW-1133">Transmembrane helix</keyword>
<evidence type="ECO:0000256" key="1">
    <source>
        <dbReference type="ARBA" id="ARBA00004167"/>
    </source>
</evidence>
<accession>A0ABQ2E9M8</accession>
<sequence length="288" mass="31012">MDCSMFDKKPSGPATRDAVAAAVNYETSIADLALRSERRAWWVAAIASVTALLLGAGYLLVMPLKERVPFLVMADAYSGNATVARLDADFRHRSITASEAIARANVARFVSLRESYDVAMMNLRDWRAVHGMSAPEVGREYAALHAANNPGSPYNTYGRSRAIRVRILSIQLVDGRGGGADGATVRFQRSIYDKASGATRPLDSRIATIGFTYNLALKLDEPDRLENPLGFQVTSYRADNDYAPLPPAEAEPEPAFVDAAAFPDGQQMDAAELAPVDGPDPHAGAAQP</sequence>